<organism evidence="5 6">
    <name type="scientific">Peptoclostridium acidaminophilum DSM 3953</name>
    <dbReference type="NCBI Taxonomy" id="1286171"/>
    <lineage>
        <taxon>Bacteria</taxon>
        <taxon>Bacillati</taxon>
        <taxon>Bacillota</taxon>
        <taxon>Clostridia</taxon>
        <taxon>Peptostreptococcales</taxon>
        <taxon>Peptoclostridiaceae</taxon>
        <taxon>Peptoclostridium</taxon>
    </lineage>
</organism>
<dbReference type="AlphaFoldDB" id="W8T5Q5"/>
<dbReference type="SUPFAM" id="SSF51556">
    <property type="entry name" value="Metallo-dependent hydrolases"/>
    <property type="match status" value="1"/>
</dbReference>
<dbReference type="RefSeq" id="WP_025435185.1">
    <property type="nucleotide sequence ID" value="NZ_CP007452.1"/>
</dbReference>
<evidence type="ECO:0000256" key="1">
    <source>
        <dbReference type="ARBA" id="ARBA00009275"/>
    </source>
</evidence>
<feature type="binding site" evidence="4">
    <location>
        <position position="8"/>
    </location>
    <ligand>
        <name>a divalent metal cation</name>
        <dbReference type="ChEBI" id="CHEBI:60240"/>
        <label>1</label>
    </ligand>
</feature>
<evidence type="ECO:0000313" key="5">
    <source>
        <dbReference type="EMBL" id="AHM56165.1"/>
    </source>
</evidence>
<keyword evidence="6" id="KW-1185">Reference proteome</keyword>
<keyword evidence="3 5" id="KW-0378">Hydrolase</keyword>
<sequence>MFIDVHCHIDQYKNIDGLLNDDVKAVVGAAIDFESGEKLLSICRQNAGFYAALGIHPEYSGNFNQLEAVKRQIEENKDEIVAIGEIGLPYYSLEGMDEMEAKAVYKRALHVLDELLSLASRLQKPVVLHAIEATAYDALALLEKYRIESALFHWFEGEERALSRLIEKGYYVSVGPDVLCNKAYDDFVDKVPLENMVFESDGPWEYAGEVGVPAMVRSVARHISNKRGISLSRVESVAYENTCRLYKRFF</sequence>
<protein>
    <submittedName>
        <fullName evidence="5">Putative deoxyribonuclease</fullName>
        <ecNumber evidence="5">3.1.21.-</ecNumber>
    </submittedName>
</protein>
<dbReference type="PANTHER" id="PTHR46317:SF1">
    <property type="entry name" value="HYDROLASE, TATD FAMILY"/>
    <property type="match status" value="1"/>
</dbReference>
<feature type="binding site" evidence="4">
    <location>
        <position position="201"/>
    </location>
    <ligand>
        <name>a divalent metal cation</name>
        <dbReference type="ChEBI" id="CHEBI:60240"/>
        <label>1</label>
    </ligand>
</feature>
<accession>W8T5Q5</accession>
<dbReference type="InterPro" id="IPR001130">
    <property type="entry name" value="TatD-like"/>
</dbReference>
<feature type="binding site" evidence="4">
    <location>
        <position position="153"/>
    </location>
    <ligand>
        <name>a divalent metal cation</name>
        <dbReference type="ChEBI" id="CHEBI:60240"/>
        <label>2</label>
    </ligand>
</feature>
<dbReference type="InterPro" id="IPR032466">
    <property type="entry name" value="Metal_Hydrolase"/>
</dbReference>
<dbReference type="STRING" id="1286171.EAL2_c08650"/>
<dbReference type="EC" id="3.1.21.-" evidence="5"/>
<dbReference type="Gene3D" id="3.20.20.140">
    <property type="entry name" value="Metal-dependent hydrolases"/>
    <property type="match status" value="1"/>
</dbReference>
<feature type="binding site" evidence="4">
    <location>
        <position position="6"/>
    </location>
    <ligand>
        <name>a divalent metal cation</name>
        <dbReference type="ChEBI" id="CHEBI:60240"/>
        <label>1</label>
    </ligand>
</feature>
<evidence type="ECO:0000313" key="6">
    <source>
        <dbReference type="Proteomes" id="UP000019591"/>
    </source>
</evidence>
<proteinExistence type="inferred from homology"/>
<evidence type="ECO:0000256" key="2">
    <source>
        <dbReference type="ARBA" id="ARBA00022723"/>
    </source>
</evidence>
<dbReference type="PATRIC" id="fig|1286171.3.peg.813"/>
<keyword evidence="2 4" id="KW-0479">Metal-binding</keyword>
<dbReference type="eggNOG" id="COG0084">
    <property type="taxonomic scope" value="Bacteria"/>
</dbReference>
<dbReference type="GO" id="GO:0046872">
    <property type="term" value="F:metal ion binding"/>
    <property type="evidence" value="ECO:0007669"/>
    <property type="project" value="UniProtKB-KW"/>
</dbReference>
<dbReference type="KEGG" id="eac:EAL2_c08650"/>
<evidence type="ECO:0000256" key="4">
    <source>
        <dbReference type="PIRSR" id="PIRSR005902-1"/>
    </source>
</evidence>
<gene>
    <name evidence="5" type="ORF">EAL2_c08650</name>
</gene>
<reference evidence="5 6" key="1">
    <citation type="journal article" date="2014" name="Genome Announc.">
        <title>Complete Genome Sequence of Amino Acid-Utilizing Eubacterium acidaminophilum al-2 (DSM 3953).</title>
        <authorList>
            <person name="Poehlein A."/>
            <person name="Andreesen J.R."/>
            <person name="Daniel R."/>
        </authorList>
    </citation>
    <scope>NUCLEOTIDE SEQUENCE [LARGE SCALE GENOMIC DNA]</scope>
    <source>
        <strain evidence="5 6">DSM 3953</strain>
    </source>
</reference>
<feature type="binding site" evidence="4">
    <location>
        <position position="85"/>
    </location>
    <ligand>
        <name>a divalent metal cation</name>
        <dbReference type="ChEBI" id="CHEBI:60240"/>
        <label>1</label>
    </ligand>
</feature>
<evidence type="ECO:0000256" key="3">
    <source>
        <dbReference type="ARBA" id="ARBA00022801"/>
    </source>
</evidence>
<dbReference type="CDD" id="cd01310">
    <property type="entry name" value="TatD_DNAse"/>
    <property type="match status" value="1"/>
</dbReference>
<dbReference type="Proteomes" id="UP000019591">
    <property type="component" value="Chromosome"/>
</dbReference>
<name>W8T5Q5_PEPAC</name>
<dbReference type="HOGENOM" id="CLU_031506_5_2_9"/>
<feature type="binding site" evidence="4">
    <location>
        <position position="129"/>
    </location>
    <ligand>
        <name>a divalent metal cation</name>
        <dbReference type="ChEBI" id="CHEBI:60240"/>
        <label>2</label>
    </ligand>
</feature>
<dbReference type="PIRSF" id="PIRSF005902">
    <property type="entry name" value="DNase_TatD"/>
    <property type="match status" value="1"/>
</dbReference>
<dbReference type="EMBL" id="CP007452">
    <property type="protein sequence ID" value="AHM56165.1"/>
    <property type="molecule type" value="Genomic_DNA"/>
</dbReference>
<dbReference type="Pfam" id="PF01026">
    <property type="entry name" value="TatD_DNase"/>
    <property type="match status" value="1"/>
</dbReference>
<dbReference type="OrthoDB" id="9810005at2"/>
<dbReference type="PANTHER" id="PTHR46317">
    <property type="entry name" value="HYDROLASE OF PHP SUPERFAMILY-RELATED PROTEIN"/>
    <property type="match status" value="1"/>
</dbReference>
<comment type="similarity">
    <text evidence="1">Belongs to the metallo-dependent hydrolases superfamily. TatD-type hydrolase family.</text>
</comment>
<dbReference type="GO" id="GO:0016788">
    <property type="term" value="F:hydrolase activity, acting on ester bonds"/>
    <property type="evidence" value="ECO:0007669"/>
    <property type="project" value="InterPro"/>
</dbReference>